<evidence type="ECO:0008006" key="4">
    <source>
        <dbReference type="Google" id="ProtNLM"/>
    </source>
</evidence>
<evidence type="ECO:0000313" key="2">
    <source>
        <dbReference type="EMBL" id="GHG05371.1"/>
    </source>
</evidence>
<evidence type="ECO:0000313" key="3">
    <source>
        <dbReference type="Proteomes" id="UP000649955"/>
    </source>
</evidence>
<protein>
    <recommendedName>
        <fullName evidence="4">Guanylate cyclase domain-containing protein</fullName>
    </recommendedName>
</protein>
<dbReference type="InterPro" id="IPR029787">
    <property type="entry name" value="Nucleotide_cyclase"/>
</dbReference>
<dbReference type="RefSeq" id="WP_191308892.1">
    <property type="nucleotide sequence ID" value="NZ_BNAW01000006.1"/>
</dbReference>
<organism evidence="2 3">
    <name type="scientific">Amycolatopsis bullii</name>
    <dbReference type="NCBI Taxonomy" id="941987"/>
    <lineage>
        <taxon>Bacteria</taxon>
        <taxon>Bacillati</taxon>
        <taxon>Actinomycetota</taxon>
        <taxon>Actinomycetes</taxon>
        <taxon>Pseudonocardiales</taxon>
        <taxon>Pseudonocardiaceae</taxon>
        <taxon>Amycolatopsis</taxon>
    </lineage>
</organism>
<dbReference type="Gene3D" id="3.30.70.1230">
    <property type="entry name" value="Nucleotide cyclase"/>
    <property type="match status" value="1"/>
</dbReference>
<name>A0ABQ3K912_9PSEU</name>
<feature type="region of interest" description="Disordered" evidence="1">
    <location>
        <begin position="203"/>
        <end position="230"/>
    </location>
</feature>
<dbReference type="EMBL" id="BNAW01000006">
    <property type="protein sequence ID" value="GHG05371.1"/>
    <property type="molecule type" value="Genomic_DNA"/>
</dbReference>
<accession>A0ABQ3K912</accession>
<gene>
    <name evidence="2" type="ORF">GCM10017567_21910</name>
</gene>
<sequence>MSAMPTTKALFGFDVIGSSSNPDDQLEEVRQAATELVGEAFEHTGVDVAARVNYSATGDGYLAAFPEESLPALVDAAHFLHGQVYLRNRRMLPTIGLRLAVHAAPVTVVDGDSFQRPVIELARLLDAAVVKDVVRRLADRHPVTVATILSAQAYRTAVLAGHTHRLHPHEFSMLQVADKEFEETAWVWIPGVAAGDLTTATATPTADRPAAEPGTPSPAGGSQVINGEVHGTGIIGTNSGSIVYNQLGQHRP</sequence>
<proteinExistence type="predicted"/>
<evidence type="ECO:0000256" key="1">
    <source>
        <dbReference type="SAM" id="MobiDB-lite"/>
    </source>
</evidence>
<keyword evidence="3" id="KW-1185">Reference proteome</keyword>
<dbReference type="Proteomes" id="UP000649955">
    <property type="component" value="Unassembled WGS sequence"/>
</dbReference>
<reference evidence="3" key="1">
    <citation type="journal article" date="2019" name="Int. J. Syst. Evol. Microbiol.">
        <title>The Global Catalogue of Microorganisms (GCM) 10K type strain sequencing project: providing services to taxonomists for standard genome sequencing and annotation.</title>
        <authorList>
            <consortium name="The Broad Institute Genomics Platform"/>
            <consortium name="The Broad Institute Genome Sequencing Center for Infectious Disease"/>
            <person name="Wu L."/>
            <person name="Ma J."/>
        </authorList>
    </citation>
    <scope>NUCLEOTIDE SEQUENCE [LARGE SCALE GENOMIC DNA]</scope>
    <source>
        <strain evidence="3">CGMCC 4.7680</strain>
    </source>
</reference>
<comment type="caution">
    <text evidence="2">The sequence shown here is derived from an EMBL/GenBank/DDBJ whole genome shotgun (WGS) entry which is preliminary data.</text>
</comment>